<gene>
    <name evidence="3" type="ORF">Cch02nite_49470</name>
</gene>
<feature type="domain" description="GmrSD restriction endonucleases C-terminal" evidence="2">
    <location>
        <begin position="467"/>
        <end position="524"/>
    </location>
</feature>
<accession>A0A8J3K777</accession>
<feature type="domain" description="GmrSD restriction endonucleases N-terminal" evidence="1">
    <location>
        <begin position="11"/>
        <end position="254"/>
    </location>
</feature>
<organism evidence="3 4">
    <name type="scientific">Catellatospora chokoriensis</name>
    <dbReference type="NCBI Taxonomy" id="310353"/>
    <lineage>
        <taxon>Bacteria</taxon>
        <taxon>Bacillati</taxon>
        <taxon>Actinomycetota</taxon>
        <taxon>Actinomycetes</taxon>
        <taxon>Micromonosporales</taxon>
        <taxon>Micromonosporaceae</taxon>
        <taxon>Catellatospora</taxon>
    </lineage>
</organism>
<protein>
    <recommendedName>
        <fullName evidence="5">DUF262 domain-containing protein</fullName>
    </recommendedName>
</protein>
<dbReference type="InterPro" id="IPR011089">
    <property type="entry name" value="GmrSD_C"/>
</dbReference>
<dbReference type="EMBL" id="BONG01000033">
    <property type="protein sequence ID" value="GIF91503.1"/>
    <property type="molecule type" value="Genomic_DNA"/>
</dbReference>
<keyword evidence="4" id="KW-1185">Reference proteome</keyword>
<evidence type="ECO:0008006" key="5">
    <source>
        <dbReference type="Google" id="ProtNLM"/>
    </source>
</evidence>
<dbReference type="PANTHER" id="PTHR37292:SF2">
    <property type="entry name" value="DUF262 DOMAIN-CONTAINING PROTEIN"/>
    <property type="match status" value="1"/>
</dbReference>
<dbReference type="Pfam" id="PF03235">
    <property type="entry name" value="GmrSD_N"/>
    <property type="match status" value="1"/>
</dbReference>
<name>A0A8J3K777_9ACTN</name>
<evidence type="ECO:0000259" key="1">
    <source>
        <dbReference type="Pfam" id="PF03235"/>
    </source>
</evidence>
<sequence length="585" mass="66370">MTFQTPITIAEAVKRIQAQDLVLPAIQREFVWEEDQITRLFDSILRGYPIGSFLSWKVLPETASHFKFYGFMREYHQKDNRYCPVLDIPHERTVVALLDGQQRLTALNVGLRGSYATKLKYRRWNQPNAFPKRRLYVNALGLAPENDLGLKYDFKMLAEPVVQPSDGSAHWFPVYRLFEMSGLNALVREMASLGLGNDEFASSLIYDMYAAIHNKPSLYFYEEADQSIDKVLDIFIRVNSGGTKLSHSDLLMSIATAQWETLDARTEIQSLVDRLNQTGAGFAFTKDVVLKSGLMLTGVADVGFKVRNFNRKNMAALEAQWESISQALRTAAGLLSDFGFSDANLPANSILVPLAYYVHRRGLDDTYRTKPSERNDRQLIRMWTIKALLKSGVWGSGLDSLLSAMREVIDKHGASGFPVTELETRMAARGKSLSFAPEEIEDLLASTYGWGDTFTVLSLLFPHVNTHNHHHVDHVFPRSLLSDAKLKKYRLLEDDREEIVFYRDTLANLQLLEGPENLAKKNKIPSVWAESTMTPEARINYLELNALPGLPASVEEFQSWCDKRYELLKERLTKLLGADNTDPNM</sequence>
<dbReference type="AlphaFoldDB" id="A0A8J3K777"/>
<dbReference type="InterPro" id="IPR004919">
    <property type="entry name" value="GmrSD_N"/>
</dbReference>
<reference evidence="3 4" key="1">
    <citation type="submission" date="2021-01" db="EMBL/GenBank/DDBJ databases">
        <title>Whole genome shotgun sequence of Catellatospora chokoriensis NBRC 107358.</title>
        <authorList>
            <person name="Komaki H."/>
            <person name="Tamura T."/>
        </authorList>
    </citation>
    <scope>NUCLEOTIDE SEQUENCE [LARGE SCALE GENOMIC DNA]</scope>
    <source>
        <strain evidence="3 4">NBRC 107358</strain>
    </source>
</reference>
<dbReference type="RefSeq" id="WP_191841824.1">
    <property type="nucleotide sequence ID" value="NZ_BAAALB010000016.1"/>
</dbReference>
<comment type="caution">
    <text evidence="3">The sequence shown here is derived from an EMBL/GenBank/DDBJ whole genome shotgun (WGS) entry which is preliminary data.</text>
</comment>
<dbReference type="Pfam" id="PF07510">
    <property type="entry name" value="GmrSD_C"/>
    <property type="match status" value="1"/>
</dbReference>
<evidence type="ECO:0000313" key="3">
    <source>
        <dbReference type="EMBL" id="GIF91503.1"/>
    </source>
</evidence>
<evidence type="ECO:0000259" key="2">
    <source>
        <dbReference type="Pfam" id="PF07510"/>
    </source>
</evidence>
<proteinExistence type="predicted"/>
<evidence type="ECO:0000313" key="4">
    <source>
        <dbReference type="Proteomes" id="UP000619293"/>
    </source>
</evidence>
<dbReference type="Proteomes" id="UP000619293">
    <property type="component" value="Unassembled WGS sequence"/>
</dbReference>
<dbReference type="PANTHER" id="PTHR37292">
    <property type="entry name" value="VNG6097C"/>
    <property type="match status" value="1"/>
</dbReference>